<dbReference type="InterPro" id="IPR001128">
    <property type="entry name" value="Cyt_P450"/>
</dbReference>
<evidence type="ECO:0000313" key="8">
    <source>
        <dbReference type="EMBL" id="QBD75123.1"/>
    </source>
</evidence>
<accession>A0A4P6JJB4</accession>
<dbReference type="SUPFAM" id="SSF48264">
    <property type="entry name" value="Cytochrome P450"/>
    <property type="match status" value="1"/>
</dbReference>
<dbReference type="FunFam" id="1.10.630.10:FF:000018">
    <property type="entry name" value="Cytochrome P450 monooxygenase"/>
    <property type="match status" value="1"/>
</dbReference>
<dbReference type="Proteomes" id="UP000290365">
    <property type="component" value="Chromosome"/>
</dbReference>
<dbReference type="PANTHER" id="PTHR46696">
    <property type="entry name" value="P450, PUTATIVE (EUROFUNG)-RELATED"/>
    <property type="match status" value="1"/>
</dbReference>
<evidence type="ECO:0000256" key="3">
    <source>
        <dbReference type="ARBA" id="ARBA00022723"/>
    </source>
</evidence>
<dbReference type="RefSeq" id="WP_129885722.1">
    <property type="nucleotide sequence ID" value="NZ_CP035758.1"/>
</dbReference>
<keyword evidence="9" id="KW-1185">Reference proteome</keyword>
<dbReference type="EMBL" id="CP035758">
    <property type="protein sequence ID" value="QBD75123.1"/>
    <property type="molecule type" value="Genomic_DNA"/>
</dbReference>
<keyword evidence="5 7" id="KW-0408">Iron</keyword>
<protein>
    <submittedName>
        <fullName evidence="8">Cytochrome P450</fullName>
    </submittedName>
</protein>
<dbReference type="GO" id="GO:0004497">
    <property type="term" value="F:monooxygenase activity"/>
    <property type="evidence" value="ECO:0007669"/>
    <property type="project" value="UniProtKB-KW"/>
</dbReference>
<dbReference type="Gene3D" id="1.10.630.10">
    <property type="entry name" value="Cytochrome P450"/>
    <property type="match status" value="1"/>
</dbReference>
<evidence type="ECO:0000256" key="7">
    <source>
        <dbReference type="RuleBase" id="RU000461"/>
    </source>
</evidence>
<dbReference type="KEGG" id="kbs:EPA93_03570"/>
<dbReference type="PRINTS" id="PR00359">
    <property type="entry name" value="BP450"/>
</dbReference>
<keyword evidence="3 7" id="KW-0479">Metal-binding</keyword>
<dbReference type="CDD" id="cd11029">
    <property type="entry name" value="CYP107-like"/>
    <property type="match status" value="1"/>
</dbReference>
<dbReference type="GO" id="GO:0020037">
    <property type="term" value="F:heme binding"/>
    <property type="evidence" value="ECO:0007669"/>
    <property type="project" value="InterPro"/>
</dbReference>
<keyword evidence="4 7" id="KW-0560">Oxidoreductase</keyword>
<sequence>MTHINLQDYLSQETRSNLRVFYTQLRTEGPLHYLDEVNTWVTTSYEDALFVLRDPRFIKDSRKLPGVVDEAVPEGLSRHLLSSDPPDHTRLRRLVSKAFTPRMIEHLRPRVQQITDDLLDEIEKQGQVDLIPTFAYPLPITVISEMLGIPEADRASFRAWTQAIVNIEADNMAASEAFFHYIQDLLAEKRAHPGDDLTSELAHVQENGDQLSESELVAMIFLLIVAGHETTVNLLGHGTLALLQHPKQLRLLRDEPSLLPNAVEELLRYTSPVSLSDERWANEDIELHGQVIHKGEQVVAALIAANADEQHFSDPTRLDITRQDIQHLAFGKGIHFCLGAPLARLEGQIAFGTLLRRLPDLRLACEPGELKWSKNPMLYGLASLPVTF</sequence>
<gene>
    <name evidence="8" type="ORF">EPA93_03570</name>
</gene>
<evidence type="ECO:0000256" key="2">
    <source>
        <dbReference type="ARBA" id="ARBA00022617"/>
    </source>
</evidence>
<evidence type="ECO:0000313" key="9">
    <source>
        <dbReference type="Proteomes" id="UP000290365"/>
    </source>
</evidence>
<dbReference type="Pfam" id="PF00067">
    <property type="entry name" value="p450"/>
    <property type="match status" value="2"/>
</dbReference>
<evidence type="ECO:0000256" key="5">
    <source>
        <dbReference type="ARBA" id="ARBA00023004"/>
    </source>
</evidence>
<reference evidence="8 9" key="1">
    <citation type="submission" date="2019-01" db="EMBL/GenBank/DDBJ databases">
        <title>Ktedonosporobacter rubrisoli SCAWS-G2.</title>
        <authorList>
            <person name="Huang Y."/>
            <person name="Yan B."/>
        </authorList>
    </citation>
    <scope>NUCLEOTIDE SEQUENCE [LARGE SCALE GENOMIC DNA]</scope>
    <source>
        <strain evidence="8 9">SCAWS-G2</strain>
    </source>
</reference>
<dbReference type="PROSITE" id="PS00086">
    <property type="entry name" value="CYTOCHROME_P450"/>
    <property type="match status" value="1"/>
</dbReference>
<dbReference type="InterPro" id="IPR017972">
    <property type="entry name" value="Cyt_P450_CS"/>
</dbReference>
<dbReference type="PANTHER" id="PTHR46696:SF1">
    <property type="entry name" value="CYTOCHROME P450 YJIB-RELATED"/>
    <property type="match status" value="1"/>
</dbReference>
<evidence type="ECO:0000256" key="1">
    <source>
        <dbReference type="ARBA" id="ARBA00010617"/>
    </source>
</evidence>
<name>A0A4P6JJB4_KTERU</name>
<keyword evidence="2 7" id="KW-0349">Heme</keyword>
<evidence type="ECO:0000256" key="6">
    <source>
        <dbReference type="ARBA" id="ARBA00023033"/>
    </source>
</evidence>
<dbReference type="GO" id="GO:0005506">
    <property type="term" value="F:iron ion binding"/>
    <property type="evidence" value="ECO:0007669"/>
    <property type="project" value="InterPro"/>
</dbReference>
<dbReference type="GO" id="GO:0016705">
    <property type="term" value="F:oxidoreductase activity, acting on paired donors, with incorporation or reduction of molecular oxygen"/>
    <property type="evidence" value="ECO:0007669"/>
    <property type="project" value="InterPro"/>
</dbReference>
<comment type="similarity">
    <text evidence="1 7">Belongs to the cytochrome P450 family.</text>
</comment>
<proteinExistence type="inferred from homology"/>
<dbReference type="InterPro" id="IPR036396">
    <property type="entry name" value="Cyt_P450_sf"/>
</dbReference>
<dbReference type="InterPro" id="IPR002397">
    <property type="entry name" value="Cyt_P450_B"/>
</dbReference>
<evidence type="ECO:0000256" key="4">
    <source>
        <dbReference type="ARBA" id="ARBA00023002"/>
    </source>
</evidence>
<organism evidence="8 9">
    <name type="scientific">Ktedonosporobacter rubrisoli</name>
    <dbReference type="NCBI Taxonomy" id="2509675"/>
    <lineage>
        <taxon>Bacteria</taxon>
        <taxon>Bacillati</taxon>
        <taxon>Chloroflexota</taxon>
        <taxon>Ktedonobacteria</taxon>
        <taxon>Ktedonobacterales</taxon>
        <taxon>Ktedonosporobacteraceae</taxon>
        <taxon>Ktedonosporobacter</taxon>
    </lineage>
</organism>
<dbReference type="OrthoDB" id="9801155at2"/>
<dbReference type="AlphaFoldDB" id="A0A4P6JJB4"/>
<keyword evidence="6 7" id="KW-0503">Monooxygenase</keyword>